<dbReference type="InterPro" id="IPR036812">
    <property type="entry name" value="NAD(P)_OxRdtase_dom_sf"/>
</dbReference>
<dbReference type="InterPro" id="IPR044477">
    <property type="entry name" value="FDH-like"/>
</dbReference>
<dbReference type="GO" id="GO:0005829">
    <property type="term" value="C:cytosol"/>
    <property type="evidence" value="ECO:0007669"/>
    <property type="project" value="TreeGrafter"/>
</dbReference>
<accession>A0A1T4Y6U6</accession>
<dbReference type="PANTHER" id="PTHR42686">
    <property type="entry name" value="GH17980P-RELATED"/>
    <property type="match status" value="1"/>
</dbReference>
<name>A0A1T4Y6U6_9MICO</name>
<evidence type="ECO:0000259" key="1">
    <source>
        <dbReference type="Pfam" id="PF00248"/>
    </source>
</evidence>
<dbReference type="PANTHER" id="PTHR42686:SF1">
    <property type="entry name" value="GH17980P-RELATED"/>
    <property type="match status" value="1"/>
</dbReference>
<protein>
    <submittedName>
        <fullName evidence="2">D-threo-aldose 1-dehydrogenase</fullName>
    </submittedName>
</protein>
<dbReference type="CDD" id="cd19162">
    <property type="entry name" value="AKR_FDH"/>
    <property type="match status" value="1"/>
</dbReference>
<dbReference type="EMBL" id="FUYG01000006">
    <property type="protein sequence ID" value="SKA97446.1"/>
    <property type="molecule type" value="Genomic_DNA"/>
</dbReference>
<dbReference type="Proteomes" id="UP000189735">
    <property type="component" value="Unassembled WGS sequence"/>
</dbReference>
<dbReference type="InterPro" id="IPR020471">
    <property type="entry name" value="AKR"/>
</dbReference>
<evidence type="ECO:0000313" key="2">
    <source>
        <dbReference type="EMBL" id="SKA97446.1"/>
    </source>
</evidence>
<dbReference type="Gene3D" id="3.20.20.100">
    <property type="entry name" value="NADP-dependent oxidoreductase domain"/>
    <property type="match status" value="1"/>
</dbReference>
<dbReference type="RefSeq" id="WP_044443568.1">
    <property type="nucleotide sequence ID" value="NZ_FUYG01000006.1"/>
</dbReference>
<organism evidence="2 3">
    <name type="scientific">Agreia bicolorata</name>
    <dbReference type="NCBI Taxonomy" id="110935"/>
    <lineage>
        <taxon>Bacteria</taxon>
        <taxon>Bacillati</taxon>
        <taxon>Actinomycetota</taxon>
        <taxon>Actinomycetes</taxon>
        <taxon>Micrococcales</taxon>
        <taxon>Microbacteriaceae</taxon>
        <taxon>Agreia</taxon>
    </lineage>
</organism>
<dbReference type="GO" id="GO:0016491">
    <property type="term" value="F:oxidoreductase activity"/>
    <property type="evidence" value="ECO:0007669"/>
    <property type="project" value="InterPro"/>
</dbReference>
<feature type="domain" description="NADP-dependent oxidoreductase" evidence="1">
    <location>
        <begin position="18"/>
        <end position="308"/>
    </location>
</feature>
<evidence type="ECO:0000313" key="3">
    <source>
        <dbReference type="Proteomes" id="UP000189735"/>
    </source>
</evidence>
<dbReference type="InterPro" id="IPR023210">
    <property type="entry name" value="NADP_OxRdtase_dom"/>
</dbReference>
<sequence length="328" mass="34106">MSDLFQRVERTPTPFAQIGLGGGPLGNFGSAISDEAAQATIERAWERGIRYFDTAPHYGLGLSERRLGAGLAGRKREDFVVSSKVGRLIVPAENPQEFDDDGFVVPGDLARQWDFSFSGVERSLDESLERLGLDFIDVLLVHDPDQAWPGAGSEGLESLAALKADGRVKAIGIGTNSVVGLDAHIQAGTLDVIMLANRYSLLTQDAVASVLEPAAAAGVAVVAVGVFGTGLLASPRPQAGATLEYRAADADALARAAAIADICEAHGVDLPTAALAYPLRHPAVTAVALGMRSPEEVDQNVARATTEVPPALWTALADAGLVPGGPVA</sequence>
<dbReference type="Pfam" id="PF00248">
    <property type="entry name" value="Aldo_ket_red"/>
    <property type="match status" value="1"/>
</dbReference>
<gene>
    <name evidence="2" type="ORF">SAMN06295879_2350</name>
</gene>
<reference evidence="3" key="1">
    <citation type="submission" date="2017-02" db="EMBL/GenBank/DDBJ databases">
        <authorList>
            <person name="Varghese N."/>
            <person name="Submissions S."/>
        </authorList>
    </citation>
    <scope>NUCLEOTIDE SEQUENCE [LARGE SCALE GENOMIC DNA]</scope>
    <source>
        <strain evidence="3">VKM Ac-2052</strain>
    </source>
</reference>
<dbReference type="SUPFAM" id="SSF51430">
    <property type="entry name" value="NAD(P)-linked oxidoreductase"/>
    <property type="match status" value="1"/>
</dbReference>
<proteinExistence type="predicted"/>
<dbReference type="AlphaFoldDB" id="A0A1T4Y6U6"/>